<dbReference type="Gene3D" id="1.20.1280.50">
    <property type="match status" value="1"/>
</dbReference>
<dbReference type="PANTHER" id="PTHR38926">
    <property type="entry name" value="F-BOX DOMAIN CONTAINING PROTEIN, EXPRESSED"/>
    <property type="match status" value="1"/>
</dbReference>
<accession>A0A162NAK2</accession>
<dbReference type="VEuPathDB" id="FungiDB:PHYBLDRAFT_73346"/>
<dbReference type="InterPro" id="IPR001810">
    <property type="entry name" value="F-box_dom"/>
</dbReference>
<evidence type="ECO:0000313" key="2">
    <source>
        <dbReference type="EMBL" id="OAD72618.1"/>
    </source>
</evidence>
<name>A0A162NAK2_PHYB8</name>
<dbReference type="InterPro" id="IPR032675">
    <property type="entry name" value="LRR_dom_sf"/>
</dbReference>
<dbReference type="PROSITE" id="PS50181">
    <property type="entry name" value="FBOX"/>
    <property type="match status" value="1"/>
</dbReference>
<dbReference type="RefSeq" id="XP_018290658.1">
    <property type="nucleotide sequence ID" value="XM_018442833.1"/>
</dbReference>
<dbReference type="GeneID" id="29003739"/>
<dbReference type="AlphaFoldDB" id="A0A162NAK2"/>
<dbReference type="Gene3D" id="3.80.10.10">
    <property type="entry name" value="Ribonuclease Inhibitor"/>
    <property type="match status" value="1"/>
</dbReference>
<reference evidence="3" key="1">
    <citation type="submission" date="2015-06" db="EMBL/GenBank/DDBJ databases">
        <title>Expansion of signal transduction pathways in fungi by whole-genome duplication.</title>
        <authorList>
            <consortium name="DOE Joint Genome Institute"/>
            <person name="Corrochano L.M."/>
            <person name="Kuo A."/>
            <person name="Marcet-Houben M."/>
            <person name="Polaino S."/>
            <person name="Salamov A."/>
            <person name="Villalobos J.M."/>
            <person name="Alvarez M.I."/>
            <person name="Avalos J."/>
            <person name="Benito E.P."/>
            <person name="Benoit I."/>
            <person name="Burger G."/>
            <person name="Camino L.P."/>
            <person name="Canovas D."/>
            <person name="Cerda-Olmedo E."/>
            <person name="Cheng J.-F."/>
            <person name="Dominguez A."/>
            <person name="Elias M."/>
            <person name="Eslava A.P."/>
            <person name="Glaser F."/>
            <person name="Grimwood J."/>
            <person name="Gutierrez G."/>
            <person name="Heitman J."/>
            <person name="Henrissat B."/>
            <person name="Iturriaga E.A."/>
            <person name="Lang B.F."/>
            <person name="Lavin J.L."/>
            <person name="Lee S."/>
            <person name="Li W."/>
            <person name="Lindquist E."/>
            <person name="Lopez-Garcia S."/>
            <person name="Luque E.M."/>
            <person name="Marcos A.T."/>
            <person name="Martin J."/>
            <person name="McCluskey K."/>
            <person name="Medina H.R."/>
            <person name="Miralles-Duran A."/>
            <person name="Miyazaki A."/>
            <person name="Munoz-Torres E."/>
            <person name="Oguiza J.A."/>
            <person name="Ohm R."/>
            <person name="Olmedo M."/>
            <person name="Orejas M."/>
            <person name="Ortiz-Castellanos L."/>
            <person name="Pisabarro A.G."/>
            <person name="Rodriguez-Romero J."/>
            <person name="Ruiz-Herrera J."/>
            <person name="Ruiz-Vazquez R."/>
            <person name="Sanz C."/>
            <person name="Schackwitz W."/>
            <person name="Schmutz J."/>
            <person name="Shahriari M."/>
            <person name="Shelest E."/>
            <person name="Silva-Franco F."/>
            <person name="Soanes D."/>
            <person name="Syed K."/>
            <person name="Tagua V.G."/>
            <person name="Talbot N.J."/>
            <person name="Thon M."/>
            <person name="De vries R.P."/>
            <person name="Wiebenga A."/>
            <person name="Yadav J.S."/>
            <person name="Braun E.L."/>
            <person name="Baker S."/>
            <person name="Garre V."/>
            <person name="Horwitz B."/>
            <person name="Torres-Martinez S."/>
            <person name="Idnurm A."/>
            <person name="Herrera-Estrella A."/>
            <person name="Gabaldon T."/>
            <person name="Grigoriev I.V."/>
        </authorList>
    </citation>
    <scope>NUCLEOTIDE SEQUENCE [LARGE SCALE GENOMIC DNA]</scope>
    <source>
        <strain evidence="3">NRRL 1555(-)</strain>
    </source>
</reference>
<protein>
    <recommendedName>
        <fullName evidence="1">F-box domain-containing protein</fullName>
    </recommendedName>
</protein>
<dbReference type="EMBL" id="KV440983">
    <property type="protein sequence ID" value="OAD72618.1"/>
    <property type="molecule type" value="Genomic_DNA"/>
</dbReference>
<sequence>MSYAIIMTASKLPSEILSQIADLLLTDDKISSAITCKAWRYPFQDSLWRDIRISSMESLQHIYNTIKTSKNTPTFHGLLVHSLRICGDYPVPNTQQDELLKFLPNLKHLDLRHIKYKDINRIMAESNDTWKSLESLIIQDITTTEPEVATDFIESLKTCRMLRNLEFFTLKRNDPILFNMNHFENLHQNLQLLSSIKAHLALNEDISSTLGTIPDTTPVLSLTSLDIKLGQWDPLWLYYFSYKYPNLHSFKLDVSDMFPGWIHYDQMQVIISHFQSNPNALRHLESFEFITKAIAEWTHLVFWEFICPLRVPVKNLKYKAQRNNGDVQLYAMTLKRFLQSFSETLETLSVDGSAFFDIKRSPTLYLSSHSPFLKDLHIESCGVSLNLDSVLNNCTALKRLRYFGGQLLNNSNTTNQDTEERQNHGLQILELRQVVTSASVLGNISYRCRRLQYMNLSSLSISGFISEISGHLLLDMRHTFFKVLHLAQIKYYSSYKHDVKPAISMTLLSQVNYPSRSDKRNEENYEEADSKSPIISYHKIAWFHTFLDIECKKYTRIGIIQLSEQESSAAMEYYQNFKSRKDSNTIEDDPEKGWKGDLCRGYGEIRCGHVEKYTIPELSTNDKDFWENLYNKLF</sequence>
<gene>
    <name evidence="2" type="ORF">PHYBLDRAFT_73346</name>
</gene>
<dbReference type="Proteomes" id="UP000077315">
    <property type="component" value="Unassembled WGS sequence"/>
</dbReference>
<dbReference type="PANTHER" id="PTHR38926:SF5">
    <property type="entry name" value="F-BOX AND LEUCINE-RICH REPEAT PROTEIN 6"/>
    <property type="match status" value="1"/>
</dbReference>
<dbReference type="Pfam" id="PF12937">
    <property type="entry name" value="F-box-like"/>
    <property type="match status" value="1"/>
</dbReference>
<evidence type="ECO:0000313" key="3">
    <source>
        <dbReference type="Proteomes" id="UP000077315"/>
    </source>
</evidence>
<keyword evidence="3" id="KW-1185">Reference proteome</keyword>
<dbReference type="OrthoDB" id="2253782at2759"/>
<dbReference type="InParanoid" id="A0A162NAK2"/>
<dbReference type="SUPFAM" id="SSF52047">
    <property type="entry name" value="RNI-like"/>
    <property type="match status" value="1"/>
</dbReference>
<organism evidence="2 3">
    <name type="scientific">Phycomyces blakesleeanus (strain ATCC 8743b / DSM 1359 / FGSC 10004 / NBRC 33097 / NRRL 1555)</name>
    <dbReference type="NCBI Taxonomy" id="763407"/>
    <lineage>
        <taxon>Eukaryota</taxon>
        <taxon>Fungi</taxon>
        <taxon>Fungi incertae sedis</taxon>
        <taxon>Mucoromycota</taxon>
        <taxon>Mucoromycotina</taxon>
        <taxon>Mucoromycetes</taxon>
        <taxon>Mucorales</taxon>
        <taxon>Phycomycetaceae</taxon>
        <taxon>Phycomyces</taxon>
    </lineage>
</organism>
<proteinExistence type="predicted"/>
<feature type="domain" description="F-box" evidence="1">
    <location>
        <begin position="6"/>
        <end position="51"/>
    </location>
</feature>
<evidence type="ECO:0000259" key="1">
    <source>
        <dbReference type="PROSITE" id="PS50181"/>
    </source>
</evidence>